<evidence type="ECO:0000256" key="7">
    <source>
        <dbReference type="ARBA" id="ARBA00022801"/>
    </source>
</evidence>
<sequence>MKTLKTFILMAVMTFIFMLIGNAVAGREGLIFALIMAGVMNFISYWFSDKIVLSMYGAQPVDENSRLYQLVKKLAIEADIPMPKVYILNEAQPNAFATGRNPSHAAVAVTRGLMDIVDEDELSGVIGHELGHVHNRDILIGTVAATMAGAITFLANMAKWAAIFGGRGRRNDDRDGGSPLAMIAVAIFAPIAAMLVQMAISRTREYKADEFGAKVSGNPLYLARALRKLDDYSRRIPMRNAAPSTENMFIVSPLTGSKMASLFSTHPATEDRIRRLQEMAY</sequence>
<evidence type="ECO:0000313" key="14">
    <source>
        <dbReference type="EMBL" id="SQJ00446.1"/>
    </source>
</evidence>
<feature type="active site" evidence="12">
    <location>
        <position position="129"/>
    </location>
</feature>
<evidence type="ECO:0000256" key="1">
    <source>
        <dbReference type="ARBA" id="ARBA00004651"/>
    </source>
</evidence>
<evidence type="ECO:0000259" key="13">
    <source>
        <dbReference type="Pfam" id="PF01435"/>
    </source>
</evidence>
<dbReference type="GO" id="GO:0005886">
    <property type="term" value="C:plasma membrane"/>
    <property type="evidence" value="ECO:0007669"/>
    <property type="project" value="UniProtKB-SubCell"/>
</dbReference>
<evidence type="ECO:0000256" key="11">
    <source>
        <dbReference type="ARBA" id="ARBA00023136"/>
    </source>
</evidence>
<dbReference type="GO" id="GO:0006508">
    <property type="term" value="P:proteolysis"/>
    <property type="evidence" value="ECO:0007669"/>
    <property type="project" value="UniProtKB-KW"/>
</dbReference>
<evidence type="ECO:0000256" key="5">
    <source>
        <dbReference type="ARBA" id="ARBA00022692"/>
    </source>
</evidence>
<dbReference type="RefSeq" id="WP_005976253.1">
    <property type="nucleotide sequence ID" value="NZ_CABKNW010000001.1"/>
</dbReference>
<reference evidence="14 15" key="1">
    <citation type="submission" date="2018-06" db="EMBL/GenBank/DDBJ databases">
        <authorList>
            <consortium name="Pathogen Informatics"/>
            <person name="Doyle S."/>
        </authorList>
    </citation>
    <scope>NUCLEOTIDE SEQUENCE [LARGE SCALE GENOMIC DNA]</scope>
    <source>
        <strain evidence="14 15">NCTC12112</strain>
    </source>
</reference>
<keyword evidence="4 12" id="KW-0645">Protease</keyword>
<dbReference type="NCBIfam" id="NF002826">
    <property type="entry name" value="PRK03001.1"/>
    <property type="match status" value="1"/>
</dbReference>
<dbReference type="InterPro" id="IPR001915">
    <property type="entry name" value="Peptidase_M48"/>
</dbReference>
<comment type="cofactor">
    <cofactor evidence="12">
        <name>Zn(2+)</name>
        <dbReference type="ChEBI" id="CHEBI:29105"/>
    </cofactor>
    <text evidence="12">Binds 1 zinc ion per subunit.</text>
</comment>
<keyword evidence="5 12" id="KW-0812">Transmembrane</keyword>
<organism evidence="14 15">
    <name type="scientific">Fusobacterium ulcerans</name>
    <dbReference type="NCBI Taxonomy" id="861"/>
    <lineage>
        <taxon>Bacteria</taxon>
        <taxon>Fusobacteriati</taxon>
        <taxon>Fusobacteriota</taxon>
        <taxon>Fusobacteriia</taxon>
        <taxon>Fusobacteriales</taxon>
        <taxon>Fusobacteriaceae</taxon>
        <taxon>Fusobacterium</taxon>
    </lineage>
</organism>
<keyword evidence="9 12" id="KW-1133">Transmembrane helix</keyword>
<dbReference type="EC" id="3.4.24.-" evidence="12"/>
<name>A0AAX2J9G3_9FUSO</name>
<dbReference type="Pfam" id="PF01435">
    <property type="entry name" value="Peptidase_M48"/>
    <property type="match status" value="1"/>
</dbReference>
<dbReference type="GeneID" id="78455312"/>
<keyword evidence="3 12" id="KW-1003">Cell membrane</keyword>
<accession>A0AAX2J9G3</accession>
<evidence type="ECO:0000256" key="12">
    <source>
        <dbReference type="HAMAP-Rule" id="MF_00188"/>
    </source>
</evidence>
<evidence type="ECO:0000256" key="4">
    <source>
        <dbReference type="ARBA" id="ARBA00022670"/>
    </source>
</evidence>
<dbReference type="HAMAP" id="MF_00188">
    <property type="entry name" value="Pept_M48_protease_HtpX"/>
    <property type="match status" value="1"/>
</dbReference>
<feature type="transmembrane region" description="Helical" evidence="12">
    <location>
        <begin position="138"/>
        <end position="158"/>
    </location>
</feature>
<evidence type="ECO:0000256" key="3">
    <source>
        <dbReference type="ARBA" id="ARBA00022475"/>
    </source>
</evidence>
<evidence type="ECO:0000256" key="9">
    <source>
        <dbReference type="ARBA" id="ARBA00022989"/>
    </source>
</evidence>
<dbReference type="GO" id="GO:0004222">
    <property type="term" value="F:metalloendopeptidase activity"/>
    <property type="evidence" value="ECO:0007669"/>
    <property type="project" value="UniProtKB-UniRule"/>
</dbReference>
<dbReference type="CDD" id="cd07336">
    <property type="entry name" value="M48B_HtpX_like"/>
    <property type="match status" value="1"/>
</dbReference>
<dbReference type="AlphaFoldDB" id="A0AAX2J9G3"/>
<proteinExistence type="inferred from homology"/>
<dbReference type="Proteomes" id="UP000249008">
    <property type="component" value="Chromosome 1"/>
</dbReference>
<evidence type="ECO:0000256" key="10">
    <source>
        <dbReference type="ARBA" id="ARBA00023049"/>
    </source>
</evidence>
<evidence type="ECO:0000313" key="15">
    <source>
        <dbReference type="Proteomes" id="UP000249008"/>
    </source>
</evidence>
<keyword evidence="8 12" id="KW-0862">Zinc</keyword>
<dbReference type="InterPro" id="IPR022919">
    <property type="entry name" value="Pept_M48_protease_HtpX"/>
</dbReference>
<evidence type="ECO:0000256" key="8">
    <source>
        <dbReference type="ARBA" id="ARBA00022833"/>
    </source>
</evidence>
<feature type="binding site" evidence="12">
    <location>
        <position position="205"/>
    </location>
    <ligand>
        <name>Zn(2+)</name>
        <dbReference type="ChEBI" id="CHEBI:29105"/>
        <note>catalytic</note>
    </ligand>
</feature>
<comment type="subcellular location">
    <subcellularLocation>
        <location evidence="1 12">Cell membrane</location>
        <topology evidence="1 12">Multi-pass membrane protein</topology>
    </subcellularLocation>
</comment>
<evidence type="ECO:0000256" key="2">
    <source>
        <dbReference type="ARBA" id="ARBA00009779"/>
    </source>
</evidence>
<dbReference type="EMBL" id="LS483487">
    <property type="protein sequence ID" value="SQJ00446.1"/>
    <property type="molecule type" value="Genomic_DNA"/>
</dbReference>
<feature type="binding site" evidence="12">
    <location>
        <position position="132"/>
    </location>
    <ligand>
        <name>Zn(2+)</name>
        <dbReference type="ChEBI" id="CHEBI:29105"/>
        <note>catalytic</note>
    </ligand>
</feature>
<dbReference type="KEGG" id="ful:C4N20_10845"/>
<dbReference type="Gene3D" id="3.30.2010.10">
    <property type="entry name" value="Metalloproteases ('zincins'), catalytic domain"/>
    <property type="match status" value="1"/>
</dbReference>
<feature type="transmembrane region" description="Helical" evidence="12">
    <location>
        <begin position="30"/>
        <end position="47"/>
    </location>
</feature>
<dbReference type="InterPro" id="IPR050083">
    <property type="entry name" value="HtpX_protease"/>
</dbReference>
<feature type="domain" description="Peptidase M48" evidence="13">
    <location>
        <begin position="63"/>
        <end position="279"/>
    </location>
</feature>
<protein>
    <recommendedName>
        <fullName evidence="12">Protease HtpX homolog</fullName>
        <ecNumber evidence="12">3.4.24.-</ecNumber>
    </recommendedName>
</protein>
<dbReference type="PANTHER" id="PTHR43221:SF1">
    <property type="entry name" value="PROTEASE HTPX"/>
    <property type="match status" value="1"/>
</dbReference>
<gene>
    <name evidence="12 14" type="primary">htpX</name>
    <name evidence="14" type="ORF">NCTC12112_00725</name>
</gene>
<dbReference type="PANTHER" id="PTHR43221">
    <property type="entry name" value="PROTEASE HTPX"/>
    <property type="match status" value="1"/>
</dbReference>
<keyword evidence="11 12" id="KW-0472">Membrane</keyword>
<feature type="transmembrane region" description="Helical" evidence="12">
    <location>
        <begin position="7"/>
        <end position="24"/>
    </location>
</feature>
<comment type="similarity">
    <text evidence="2 12">Belongs to the peptidase M48B family.</text>
</comment>
<keyword evidence="6 12" id="KW-0479">Metal-binding</keyword>
<feature type="binding site" evidence="12">
    <location>
        <position position="128"/>
    </location>
    <ligand>
        <name>Zn(2+)</name>
        <dbReference type="ChEBI" id="CHEBI:29105"/>
        <note>catalytic</note>
    </ligand>
</feature>
<keyword evidence="10 12" id="KW-0482">Metalloprotease</keyword>
<evidence type="ECO:0000256" key="6">
    <source>
        <dbReference type="ARBA" id="ARBA00022723"/>
    </source>
</evidence>
<keyword evidence="7 12" id="KW-0378">Hydrolase</keyword>
<feature type="transmembrane region" description="Helical" evidence="12">
    <location>
        <begin position="178"/>
        <end position="200"/>
    </location>
</feature>
<dbReference type="GO" id="GO:0008270">
    <property type="term" value="F:zinc ion binding"/>
    <property type="evidence" value="ECO:0007669"/>
    <property type="project" value="UniProtKB-UniRule"/>
</dbReference>